<dbReference type="GO" id="GO:0005524">
    <property type="term" value="F:ATP binding"/>
    <property type="evidence" value="ECO:0007669"/>
    <property type="project" value="UniProtKB-KW"/>
</dbReference>
<dbReference type="Pfam" id="PF06723">
    <property type="entry name" value="MreB_Mbl"/>
    <property type="match status" value="1"/>
</dbReference>
<feature type="binding site" evidence="6">
    <location>
        <begin position="211"/>
        <end position="214"/>
    </location>
    <ligand>
        <name>ATP</name>
        <dbReference type="ChEBI" id="CHEBI:30616"/>
    </ligand>
</feature>
<sequence length="342" mass="37871">MMNLNFFRNRSLAIDLGNNNTLVRDKNNLLVSQPSYIVFNVEGNTVKAVGEKAYNMFEKNHDELKPVKPLKGGVIADYDSASRMIHEMVRQANADRSFLSGYECIISGIPFSTTEVERRALRDALGQFNAKHTYLMFEPLAAAMGMGLDIREPNGKMVIDIGGGITEIVIISLSGVAAFQSVKVAGDTFDQEIQDHFRRNYNMAIGLKTAEQVKIKVGAVINTLAEKPEPMMVRGKDLMEGIPVTRKIDHTEVAHILDKSIGAIEHAVIQTLETCPPELAADIYQNGIHITGGSAYLRGLRERFEERIKLPVHIDDEALQSVSKGAAKALQDPKKYKSVLME</sequence>
<comment type="similarity">
    <text evidence="5 6">Belongs to the FtsA/MreB family.</text>
</comment>
<organism evidence="7 8">
    <name type="scientific">Ohtaekwangia koreensis</name>
    <dbReference type="NCBI Taxonomy" id="688867"/>
    <lineage>
        <taxon>Bacteria</taxon>
        <taxon>Pseudomonadati</taxon>
        <taxon>Bacteroidota</taxon>
        <taxon>Cytophagia</taxon>
        <taxon>Cytophagales</taxon>
        <taxon>Fulvivirgaceae</taxon>
        <taxon>Ohtaekwangia</taxon>
    </lineage>
</organism>
<dbReference type="InterPro" id="IPR004000">
    <property type="entry name" value="Actin"/>
</dbReference>
<comment type="subcellular location">
    <subcellularLocation>
        <location evidence="6">Cytoplasm</location>
    </subcellularLocation>
    <text evidence="6">Membrane-associated.</text>
</comment>
<evidence type="ECO:0000313" key="7">
    <source>
        <dbReference type="EMBL" id="SKC83056.1"/>
    </source>
</evidence>
<gene>
    <name evidence="6" type="primary">mreB</name>
    <name evidence="7" type="ORF">SAMN05660236_4352</name>
</gene>
<dbReference type="GO" id="GO:0008360">
    <property type="term" value="P:regulation of cell shape"/>
    <property type="evidence" value="ECO:0007669"/>
    <property type="project" value="UniProtKB-UniRule"/>
</dbReference>
<evidence type="ECO:0000256" key="5">
    <source>
        <dbReference type="ARBA" id="ARBA00023458"/>
    </source>
</evidence>
<name>A0A1T5M4D2_9BACT</name>
<keyword evidence="3 6" id="KW-0067">ATP-binding</keyword>
<evidence type="ECO:0000313" key="8">
    <source>
        <dbReference type="Proteomes" id="UP000190961"/>
    </source>
</evidence>
<evidence type="ECO:0000256" key="1">
    <source>
        <dbReference type="ARBA" id="ARBA00022490"/>
    </source>
</evidence>
<dbReference type="STRING" id="688867.SAMN05660236_4352"/>
<dbReference type="HAMAP" id="MF_02207">
    <property type="entry name" value="MreB"/>
    <property type="match status" value="1"/>
</dbReference>
<dbReference type="InterPro" id="IPR004753">
    <property type="entry name" value="MreB"/>
</dbReference>
<evidence type="ECO:0000256" key="3">
    <source>
        <dbReference type="ARBA" id="ARBA00022840"/>
    </source>
</evidence>
<comment type="subunit">
    <text evidence="6">Forms polymers.</text>
</comment>
<reference evidence="7 8" key="1">
    <citation type="submission" date="2017-02" db="EMBL/GenBank/DDBJ databases">
        <authorList>
            <person name="Peterson S.W."/>
        </authorList>
    </citation>
    <scope>NUCLEOTIDE SEQUENCE [LARGE SCALE GENOMIC DNA]</scope>
    <source>
        <strain evidence="7 8">DSM 25262</strain>
    </source>
</reference>
<dbReference type="InterPro" id="IPR043129">
    <property type="entry name" value="ATPase_NBD"/>
</dbReference>
<dbReference type="NCBIfam" id="NF010539">
    <property type="entry name" value="PRK13927.1"/>
    <property type="match status" value="1"/>
</dbReference>
<keyword evidence="8" id="KW-1185">Reference proteome</keyword>
<proteinExistence type="inferred from homology"/>
<keyword evidence="2 6" id="KW-0547">Nucleotide-binding</keyword>
<dbReference type="SMART" id="SM00268">
    <property type="entry name" value="ACTIN"/>
    <property type="match status" value="1"/>
</dbReference>
<dbReference type="PANTHER" id="PTHR42749">
    <property type="entry name" value="CELL SHAPE-DETERMINING PROTEIN MREB"/>
    <property type="match status" value="1"/>
</dbReference>
<comment type="caution">
    <text evidence="6">Lacks conserved residue(s) required for the propagation of feature annotation.</text>
</comment>
<dbReference type="Proteomes" id="UP000190961">
    <property type="component" value="Unassembled WGS sequence"/>
</dbReference>
<evidence type="ECO:0000256" key="2">
    <source>
        <dbReference type="ARBA" id="ARBA00022741"/>
    </source>
</evidence>
<dbReference type="Gene3D" id="3.30.420.40">
    <property type="match status" value="3"/>
</dbReference>
<evidence type="ECO:0000256" key="4">
    <source>
        <dbReference type="ARBA" id="ARBA00022960"/>
    </source>
</evidence>
<dbReference type="EMBL" id="FUZU01000003">
    <property type="protein sequence ID" value="SKC83056.1"/>
    <property type="molecule type" value="Genomic_DNA"/>
</dbReference>
<accession>A0A1T5M4D2</accession>
<keyword evidence="4 6" id="KW-0133">Cell shape</keyword>
<protein>
    <recommendedName>
        <fullName evidence="6">Cell shape-determining protein MreB</fullName>
    </recommendedName>
</protein>
<dbReference type="AlphaFoldDB" id="A0A1T5M4D2"/>
<dbReference type="GO" id="GO:0005737">
    <property type="term" value="C:cytoplasm"/>
    <property type="evidence" value="ECO:0007669"/>
    <property type="project" value="UniProtKB-SubCell"/>
</dbReference>
<dbReference type="PANTHER" id="PTHR42749:SF1">
    <property type="entry name" value="CELL SHAPE-DETERMINING PROTEIN MREB"/>
    <property type="match status" value="1"/>
</dbReference>
<dbReference type="GO" id="GO:0000902">
    <property type="term" value="P:cell morphogenesis"/>
    <property type="evidence" value="ECO:0007669"/>
    <property type="project" value="InterPro"/>
</dbReference>
<dbReference type="OrthoDB" id="9768127at2"/>
<dbReference type="SUPFAM" id="SSF53067">
    <property type="entry name" value="Actin-like ATPase domain"/>
    <property type="match status" value="2"/>
</dbReference>
<dbReference type="RefSeq" id="WP_079688885.1">
    <property type="nucleotide sequence ID" value="NZ_FUZU01000003.1"/>
</dbReference>
<keyword evidence="1 6" id="KW-0963">Cytoplasm</keyword>
<evidence type="ECO:0000256" key="6">
    <source>
        <dbReference type="HAMAP-Rule" id="MF_02207"/>
    </source>
</evidence>
<dbReference type="PRINTS" id="PR01652">
    <property type="entry name" value="SHAPEPROTEIN"/>
</dbReference>
<dbReference type="CDD" id="cd10225">
    <property type="entry name" value="ASKHA_NBD_MreB-like"/>
    <property type="match status" value="1"/>
</dbReference>
<comment type="function">
    <text evidence="6">Forms membrane-associated dynamic filaments that are essential for cell shape determination. Acts by regulating cell wall synthesis and cell elongation, and thus cell shape. A feedback loop between cell geometry and MreB localization may maintain elongated cell shape by targeting cell wall growth to regions of negative cell wall curvature.</text>
</comment>
<dbReference type="InterPro" id="IPR056546">
    <property type="entry name" value="MreB_MamK-like"/>
</dbReference>